<proteinExistence type="predicted"/>
<dbReference type="OrthoDB" id="3268579at2"/>
<dbReference type="KEGG" id="ltr:EVS81_07835"/>
<reference evidence="1 2" key="1">
    <citation type="submission" date="2019-02" db="EMBL/GenBank/DDBJ databases">
        <authorList>
            <person name="Sun L."/>
            <person name="Pan D."/>
            <person name="Wu X."/>
        </authorList>
    </citation>
    <scope>NUCLEOTIDE SEQUENCE [LARGE SCALE GENOMIC DNA]</scope>
    <source>
        <strain evidence="1 2">JW-1</strain>
    </source>
</reference>
<keyword evidence="2" id="KW-1185">Reference proteome</keyword>
<protein>
    <submittedName>
        <fullName evidence="1">Uncharacterized protein</fullName>
    </submittedName>
</protein>
<organism evidence="1 2">
    <name type="scientific">Leucobacter triazinivorans</name>
    <dbReference type="NCBI Taxonomy" id="1784719"/>
    <lineage>
        <taxon>Bacteria</taxon>
        <taxon>Bacillati</taxon>
        <taxon>Actinomycetota</taxon>
        <taxon>Actinomycetes</taxon>
        <taxon>Micrococcales</taxon>
        <taxon>Microbacteriaceae</taxon>
        <taxon>Leucobacter</taxon>
    </lineage>
</organism>
<sequence>MPLPTEAQAVQALAKHLEEDPSDESVSADARAALDMVTRHLGAAGSAAIPAMVGALAVTECGAAVFYRRLARNGITTFGSGEVVPMRISKDPMSTVYPMLAPYATPGISR</sequence>
<evidence type="ECO:0000313" key="1">
    <source>
        <dbReference type="EMBL" id="QBE48752.1"/>
    </source>
</evidence>
<dbReference type="RefSeq" id="WP_130109887.1">
    <property type="nucleotide sequence ID" value="NZ_CP035806.1"/>
</dbReference>
<accession>A0A4P6KEQ3</accession>
<dbReference type="Proteomes" id="UP000289260">
    <property type="component" value="Chromosome"/>
</dbReference>
<dbReference type="EMBL" id="CP035806">
    <property type="protein sequence ID" value="QBE48752.1"/>
    <property type="molecule type" value="Genomic_DNA"/>
</dbReference>
<gene>
    <name evidence="1" type="ORF">EVS81_07835</name>
</gene>
<name>A0A4P6KEQ3_9MICO</name>
<dbReference type="AlphaFoldDB" id="A0A4P6KEQ3"/>
<evidence type="ECO:0000313" key="2">
    <source>
        <dbReference type="Proteomes" id="UP000289260"/>
    </source>
</evidence>